<comment type="caution">
    <text evidence="1">The sequence shown here is derived from an EMBL/GenBank/DDBJ whole genome shotgun (WGS) entry which is preliminary data.</text>
</comment>
<sequence>MNRAPKAFCLTFGVFRLSEGWEMQPTAFFVLPNVGKAIFRCFSVFPMLGKAIFVDFLFSQCWESCFSLISCFPNVGKADFR</sequence>
<dbReference type="HOGENOM" id="CLU_2790503_0_0_10"/>
<dbReference type="Proteomes" id="UP000004079">
    <property type="component" value="Unassembled WGS sequence"/>
</dbReference>
<evidence type="ECO:0000313" key="1">
    <source>
        <dbReference type="EMBL" id="EFB32409.1"/>
    </source>
</evidence>
<dbReference type="STRING" id="649760.HMPREF0971_01253"/>
<organism evidence="1 2">
    <name type="scientific">Segatella oris F0302</name>
    <dbReference type="NCBI Taxonomy" id="649760"/>
    <lineage>
        <taxon>Bacteria</taxon>
        <taxon>Pseudomonadati</taxon>
        <taxon>Bacteroidota</taxon>
        <taxon>Bacteroidia</taxon>
        <taxon>Bacteroidales</taxon>
        <taxon>Prevotellaceae</taxon>
        <taxon>Segatella</taxon>
    </lineage>
</organism>
<dbReference type="AlphaFoldDB" id="D1QQK3"/>
<reference evidence="1 2" key="1">
    <citation type="submission" date="2009-11" db="EMBL/GenBank/DDBJ databases">
        <authorList>
            <person name="Weinstock G."/>
            <person name="Sodergren E."/>
            <person name="Clifton S."/>
            <person name="Fulton L."/>
            <person name="Fulton B."/>
            <person name="Courtney L."/>
            <person name="Fronick C."/>
            <person name="Harrison M."/>
            <person name="Strong C."/>
            <person name="Farmer C."/>
            <person name="Delahaunty K."/>
            <person name="Markovic C."/>
            <person name="Hall O."/>
            <person name="Minx P."/>
            <person name="Tomlinson C."/>
            <person name="Mitreva M."/>
            <person name="Nelson J."/>
            <person name="Hou S."/>
            <person name="Wollam A."/>
            <person name="Pepin K.H."/>
            <person name="Johnson M."/>
            <person name="Bhonagiri V."/>
            <person name="Nash W.E."/>
            <person name="Warren W."/>
            <person name="Chinwalla A."/>
            <person name="Mardis E.R."/>
            <person name="Wilson R.K."/>
        </authorList>
    </citation>
    <scope>NUCLEOTIDE SEQUENCE [LARGE SCALE GENOMIC DNA]</scope>
    <source>
        <strain evidence="1 2">F0302</strain>
    </source>
</reference>
<accession>D1QQK3</accession>
<gene>
    <name evidence="1" type="ORF">HMPREF0971_01253</name>
</gene>
<name>D1QQK3_9BACT</name>
<dbReference type="EMBL" id="ACUZ02000023">
    <property type="protein sequence ID" value="EFB32409.1"/>
    <property type="molecule type" value="Genomic_DNA"/>
</dbReference>
<evidence type="ECO:0000313" key="2">
    <source>
        <dbReference type="Proteomes" id="UP000004079"/>
    </source>
</evidence>
<protein>
    <submittedName>
        <fullName evidence="1">Uncharacterized protein</fullName>
    </submittedName>
</protein>
<proteinExistence type="predicted"/>